<feature type="domain" description="D-isomer specific 2-hydroxyacid dehydrogenase NAD-binding" evidence="6">
    <location>
        <begin position="114"/>
        <end position="294"/>
    </location>
</feature>
<dbReference type="InterPro" id="IPR006140">
    <property type="entry name" value="D-isomer_DH_NAD-bd"/>
</dbReference>
<dbReference type="InterPro" id="IPR006139">
    <property type="entry name" value="D-isomer_2_OHA_DH_cat_dom"/>
</dbReference>
<keyword evidence="8" id="KW-1185">Reference proteome</keyword>
<dbReference type="PANTHER" id="PTHR43761:SF1">
    <property type="entry name" value="D-ISOMER SPECIFIC 2-HYDROXYACID DEHYDROGENASE CATALYTIC DOMAIN-CONTAINING PROTEIN-RELATED"/>
    <property type="match status" value="1"/>
</dbReference>
<evidence type="ECO:0000256" key="4">
    <source>
        <dbReference type="RuleBase" id="RU003719"/>
    </source>
</evidence>
<comment type="similarity">
    <text evidence="1 4">Belongs to the D-isomer specific 2-hydroxyacid dehydrogenase family.</text>
</comment>
<dbReference type="Gene3D" id="3.40.50.720">
    <property type="entry name" value="NAD(P)-binding Rossmann-like Domain"/>
    <property type="match status" value="2"/>
</dbReference>
<dbReference type="Pfam" id="PF00389">
    <property type="entry name" value="2-Hacid_dh"/>
    <property type="match status" value="1"/>
</dbReference>
<evidence type="ECO:0000259" key="6">
    <source>
        <dbReference type="Pfam" id="PF02826"/>
    </source>
</evidence>
<reference evidence="7 8" key="1">
    <citation type="submission" date="2024-09" db="EMBL/GenBank/DDBJ databases">
        <title>Nodulacao em especies de Leguminosae Basais da Amazonia e Caracterizacao dos Rizobios e Bacterias Associadas aos Nodulos.</title>
        <authorList>
            <person name="Jambeiro I.C.A."/>
            <person name="Lopes I.S."/>
            <person name="Aguiar E.R.G.R."/>
            <person name="Santos A.F.J."/>
            <person name="Dos Santos J.M.F."/>
            <person name="Gross E."/>
        </authorList>
    </citation>
    <scope>NUCLEOTIDE SEQUENCE [LARGE SCALE GENOMIC DNA]</scope>
    <source>
        <strain evidence="7 8">BRUESC1165</strain>
    </source>
</reference>
<keyword evidence="3" id="KW-0520">NAD</keyword>
<gene>
    <name evidence="7" type="ORF">ACETIH_07535</name>
</gene>
<dbReference type="SUPFAM" id="SSF52283">
    <property type="entry name" value="Formate/glycerate dehydrogenase catalytic domain-like"/>
    <property type="match status" value="1"/>
</dbReference>
<dbReference type="PROSITE" id="PS00670">
    <property type="entry name" value="D_2_HYDROXYACID_DH_2"/>
    <property type="match status" value="1"/>
</dbReference>
<organism evidence="7 8">
    <name type="scientific">Microvirga arabica</name>
    <dbReference type="NCBI Taxonomy" id="1128671"/>
    <lineage>
        <taxon>Bacteria</taxon>
        <taxon>Pseudomonadati</taxon>
        <taxon>Pseudomonadota</taxon>
        <taxon>Alphaproteobacteria</taxon>
        <taxon>Hyphomicrobiales</taxon>
        <taxon>Methylobacteriaceae</taxon>
        <taxon>Microvirga</taxon>
    </lineage>
</organism>
<evidence type="ECO:0000256" key="2">
    <source>
        <dbReference type="ARBA" id="ARBA00023002"/>
    </source>
</evidence>
<dbReference type="PANTHER" id="PTHR43761">
    <property type="entry name" value="D-ISOMER SPECIFIC 2-HYDROXYACID DEHYDROGENASE FAMILY PROTEIN (AFU_ORTHOLOGUE AFUA_1G13630)"/>
    <property type="match status" value="1"/>
</dbReference>
<dbReference type="InterPro" id="IPR036291">
    <property type="entry name" value="NAD(P)-bd_dom_sf"/>
</dbReference>
<feature type="domain" description="D-isomer specific 2-hydroxyacid dehydrogenase catalytic" evidence="5">
    <location>
        <begin position="33"/>
        <end position="322"/>
    </location>
</feature>
<dbReference type="Pfam" id="PF02826">
    <property type="entry name" value="2-Hacid_dh_C"/>
    <property type="match status" value="1"/>
</dbReference>
<keyword evidence="2 4" id="KW-0560">Oxidoreductase</keyword>
<proteinExistence type="inferred from homology"/>
<sequence>MSESLKKTARIVVLDRDTLPEDITLRAFSFPHELVAFARTKPEEVAGRIRDADIVITNKVPVRREAIGDARNLRLVAIAATGTDVVDVAACAERRIGVTNIRNYAVNTVPEHTFALILALRRSLVAYHDSVRAGRWQASGQFCYFDYPIRDLASSTLGIIGDGVLGRAVADLGRSFSMKVLFSDYKGTAGMGPLYTPFEQVLRESDVITLHSPLMPSTRNMISTDEFAMMARRPLLINTARGGLVDEIALERALREGQVSGAGFDVVTAEPPPPDHPLMRLLDLPNFILTPHVAWASHEAVQGLADQLVDNIEAFERGQPTNMVAA</sequence>
<protein>
    <submittedName>
        <fullName evidence="7">D-2-hydroxyacid dehydrogenase</fullName>
    </submittedName>
</protein>
<comment type="caution">
    <text evidence="7">The sequence shown here is derived from an EMBL/GenBank/DDBJ whole genome shotgun (WGS) entry which is preliminary data.</text>
</comment>
<accession>A0ABV6Y5N2</accession>
<dbReference type="EMBL" id="JBHOMY010000018">
    <property type="protein sequence ID" value="MFC1456566.1"/>
    <property type="molecule type" value="Genomic_DNA"/>
</dbReference>
<evidence type="ECO:0000313" key="8">
    <source>
        <dbReference type="Proteomes" id="UP001593940"/>
    </source>
</evidence>
<evidence type="ECO:0000256" key="1">
    <source>
        <dbReference type="ARBA" id="ARBA00005854"/>
    </source>
</evidence>
<dbReference type="InterPro" id="IPR029753">
    <property type="entry name" value="D-isomer_DH_CS"/>
</dbReference>
<dbReference type="RefSeq" id="WP_377029280.1">
    <property type="nucleotide sequence ID" value="NZ_JBHOMY010000018.1"/>
</dbReference>
<evidence type="ECO:0000259" key="5">
    <source>
        <dbReference type="Pfam" id="PF00389"/>
    </source>
</evidence>
<evidence type="ECO:0000313" key="7">
    <source>
        <dbReference type="EMBL" id="MFC1456566.1"/>
    </source>
</evidence>
<dbReference type="SUPFAM" id="SSF51735">
    <property type="entry name" value="NAD(P)-binding Rossmann-fold domains"/>
    <property type="match status" value="1"/>
</dbReference>
<dbReference type="Proteomes" id="UP001593940">
    <property type="component" value="Unassembled WGS sequence"/>
</dbReference>
<evidence type="ECO:0000256" key="3">
    <source>
        <dbReference type="ARBA" id="ARBA00023027"/>
    </source>
</evidence>
<dbReference type="InterPro" id="IPR050418">
    <property type="entry name" value="D-iso_2-hydroxyacid_DH_PdxB"/>
</dbReference>
<dbReference type="CDD" id="cd12162">
    <property type="entry name" value="2-Hacid_dh_4"/>
    <property type="match status" value="1"/>
</dbReference>
<name>A0ABV6Y5N2_9HYPH</name>